<dbReference type="Proteomes" id="UP000027345">
    <property type="component" value="Unassembled WGS sequence"/>
</dbReference>
<comment type="caution">
    <text evidence="2">The sequence shown here is derived from an EMBL/GenBank/DDBJ whole genome shotgun (WGS) entry which is preliminary data.</text>
</comment>
<dbReference type="Pfam" id="PF00149">
    <property type="entry name" value="Metallophos"/>
    <property type="match status" value="1"/>
</dbReference>
<keyword evidence="3" id="KW-1185">Reference proteome</keyword>
<evidence type="ECO:0000313" key="3">
    <source>
        <dbReference type="Proteomes" id="UP000027345"/>
    </source>
</evidence>
<accession>A0A066U5P8</accession>
<dbReference type="AlphaFoldDB" id="A0A066U5P8"/>
<dbReference type="InterPro" id="IPR029052">
    <property type="entry name" value="Metallo-depent_PP-like"/>
</dbReference>
<gene>
    <name evidence="2" type="ORF">DV20_24685</name>
</gene>
<name>A0A066U5P8_9PSEU</name>
<proteinExistence type="predicted"/>
<dbReference type="eggNOG" id="COG1409">
    <property type="taxonomic scope" value="Bacteria"/>
</dbReference>
<dbReference type="GO" id="GO:0016787">
    <property type="term" value="F:hydrolase activity"/>
    <property type="evidence" value="ECO:0007669"/>
    <property type="project" value="InterPro"/>
</dbReference>
<dbReference type="InterPro" id="IPR004843">
    <property type="entry name" value="Calcineurin-like_PHP"/>
</dbReference>
<dbReference type="PANTHER" id="PTHR36492">
    <property type="match status" value="1"/>
</dbReference>
<dbReference type="Gene3D" id="3.60.21.10">
    <property type="match status" value="1"/>
</dbReference>
<dbReference type="EMBL" id="JMQI01000051">
    <property type="protein sequence ID" value="KDN19543.1"/>
    <property type="molecule type" value="Genomic_DNA"/>
</dbReference>
<dbReference type="STRING" id="287986.DV20_24685"/>
<evidence type="ECO:0000313" key="2">
    <source>
        <dbReference type="EMBL" id="KDN19543.1"/>
    </source>
</evidence>
<dbReference type="RefSeq" id="WP_043784078.1">
    <property type="nucleotide sequence ID" value="NZ_JMQI01000051.1"/>
</dbReference>
<sequence length="277" mass="31825">MPHLFATSDLHVTHEGNGPILDAVVPETPEDWLLVAGDVAELAEATIGTLKTLRSRFAKVVWVPGNHELWTTKNDACQLRGQARYEYLVEQCREIGVLTPEDEFPVWRHGPRPLTIAPLFLLYDYSWRTPQAAGKPLEEALRQAREAGVVCTDEYFLHPDPYPSRQAWCADRLKISTERLDAIPADHGTILMSHWPLHRHPTAPLYWPEFALWCGTTKTEDWHLRYRAEVAVYGHLHIPRSTEADGVRFEEVSLGYPREWRKRARGAVPMRRILWPS</sequence>
<dbReference type="SUPFAM" id="SSF56300">
    <property type="entry name" value="Metallo-dependent phosphatases"/>
    <property type="match status" value="1"/>
</dbReference>
<evidence type="ECO:0000259" key="1">
    <source>
        <dbReference type="Pfam" id="PF00149"/>
    </source>
</evidence>
<dbReference type="OrthoDB" id="9013891at2"/>
<protein>
    <submittedName>
        <fullName evidence="2">Metallophosphoesterase</fullName>
    </submittedName>
</protein>
<dbReference type="InterPro" id="IPR052963">
    <property type="entry name" value="Pantetheine_PDE"/>
</dbReference>
<organism evidence="2 3">
    <name type="scientific">Amycolatopsis rifamycinica</name>
    <dbReference type="NCBI Taxonomy" id="287986"/>
    <lineage>
        <taxon>Bacteria</taxon>
        <taxon>Bacillati</taxon>
        <taxon>Actinomycetota</taxon>
        <taxon>Actinomycetes</taxon>
        <taxon>Pseudonocardiales</taxon>
        <taxon>Pseudonocardiaceae</taxon>
        <taxon>Amycolatopsis</taxon>
    </lineage>
</organism>
<reference evidence="2 3" key="1">
    <citation type="submission" date="2014-05" db="EMBL/GenBank/DDBJ databases">
        <title>Draft genome sequence of Amycolatopsis rifamycinica DSM 46095.</title>
        <authorList>
            <person name="Lal R."/>
            <person name="Saxena A."/>
            <person name="Kumari R."/>
            <person name="Mukherjee U."/>
            <person name="Singh P."/>
            <person name="Sangwan N."/>
            <person name="Mahato N.K."/>
        </authorList>
    </citation>
    <scope>NUCLEOTIDE SEQUENCE [LARGE SCALE GENOMIC DNA]</scope>
    <source>
        <strain evidence="2 3">DSM 46095</strain>
    </source>
</reference>
<feature type="domain" description="Calcineurin-like phosphoesterase" evidence="1">
    <location>
        <begin position="6"/>
        <end position="239"/>
    </location>
</feature>
<dbReference type="PANTHER" id="PTHR36492:SF2">
    <property type="entry name" value="[ACYL-CARRIER-PROTEIN] PHOSPHODIESTERASE PPTH"/>
    <property type="match status" value="1"/>
</dbReference>
<dbReference type="CDD" id="cd00838">
    <property type="entry name" value="MPP_superfamily"/>
    <property type="match status" value="2"/>
</dbReference>